<comment type="caution">
    <text evidence="2">The sequence shown here is derived from an EMBL/GenBank/DDBJ whole genome shotgun (WGS) entry which is preliminary data.</text>
</comment>
<keyword evidence="3" id="KW-1185">Reference proteome</keyword>
<dbReference type="Proteomes" id="UP001151760">
    <property type="component" value="Unassembled WGS sequence"/>
</dbReference>
<reference evidence="2" key="1">
    <citation type="journal article" date="2022" name="Int. J. Mol. Sci.">
        <title>Draft Genome of Tanacetum Coccineum: Genomic Comparison of Closely Related Tanacetum-Family Plants.</title>
        <authorList>
            <person name="Yamashiro T."/>
            <person name="Shiraishi A."/>
            <person name="Nakayama K."/>
            <person name="Satake H."/>
        </authorList>
    </citation>
    <scope>NUCLEOTIDE SEQUENCE</scope>
</reference>
<feature type="region of interest" description="Disordered" evidence="1">
    <location>
        <begin position="30"/>
        <end position="64"/>
    </location>
</feature>
<sequence>MSSSNHLTSGIEDAFSSNFMNYLPVETNIRQKDEKSSKTRTKSTEWKKHGKGPKSKSQPNSRSQSPSVFFALWDGSVTADGLSEYAFVEVGCWCGSALWESLHFIMLFVFDVDSMLSSFIVRNVLKRVSCIDEWTIGEEPCSVKIVSCFKSPSDLGASKLDALRELQENVALCVSDLRKLSKEDMDSILEDSVDENSLDDNLDDTILDAQRMLLDLDLLYVTPLGMIMLITLFDIETVIDDTYDDNFVTLRMRNQEF</sequence>
<dbReference type="EMBL" id="BQNB010010227">
    <property type="protein sequence ID" value="GJS74383.1"/>
    <property type="molecule type" value="Genomic_DNA"/>
</dbReference>
<proteinExistence type="predicted"/>
<gene>
    <name evidence="2" type="ORF">Tco_0707224</name>
</gene>
<feature type="compositionally biased region" description="Polar residues" evidence="1">
    <location>
        <begin position="55"/>
        <end position="64"/>
    </location>
</feature>
<accession>A0ABQ4Y9M8</accession>
<name>A0ABQ4Y9M8_9ASTR</name>
<protein>
    <submittedName>
        <fullName evidence="2">Uncharacterized protein</fullName>
    </submittedName>
</protein>
<feature type="compositionally biased region" description="Basic and acidic residues" evidence="1">
    <location>
        <begin position="30"/>
        <end position="47"/>
    </location>
</feature>
<organism evidence="2 3">
    <name type="scientific">Tanacetum coccineum</name>
    <dbReference type="NCBI Taxonomy" id="301880"/>
    <lineage>
        <taxon>Eukaryota</taxon>
        <taxon>Viridiplantae</taxon>
        <taxon>Streptophyta</taxon>
        <taxon>Embryophyta</taxon>
        <taxon>Tracheophyta</taxon>
        <taxon>Spermatophyta</taxon>
        <taxon>Magnoliopsida</taxon>
        <taxon>eudicotyledons</taxon>
        <taxon>Gunneridae</taxon>
        <taxon>Pentapetalae</taxon>
        <taxon>asterids</taxon>
        <taxon>campanulids</taxon>
        <taxon>Asterales</taxon>
        <taxon>Asteraceae</taxon>
        <taxon>Asteroideae</taxon>
        <taxon>Anthemideae</taxon>
        <taxon>Anthemidinae</taxon>
        <taxon>Tanacetum</taxon>
    </lineage>
</organism>
<reference evidence="2" key="2">
    <citation type="submission" date="2022-01" db="EMBL/GenBank/DDBJ databases">
        <authorList>
            <person name="Yamashiro T."/>
            <person name="Shiraishi A."/>
            <person name="Satake H."/>
            <person name="Nakayama K."/>
        </authorList>
    </citation>
    <scope>NUCLEOTIDE SEQUENCE</scope>
</reference>
<evidence type="ECO:0000256" key="1">
    <source>
        <dbReference type="SAM" id="MobiDB-lite"/>
    </source>
</evidence>
<evidence type="ECO:0000313" key="2">
    <source>
        <dbReference type="EMBL" id="GJS74383.1"/>
    </source>
</evidence>
<evidence type="ECO:0000313" key="3">
    <source>
        <dbReference type="Proteomes" id="UP001151760"/>
    </source>
</evidence>